<accession>A0A916JN25</accession>
<protein>
    <submittedName>
        <fullName evidence="1">Uncharacterized protein</fullName>
    </submittedName>
</protein>
<reference evidence="1" key="1">
    <citation type="submission" date="2021-04" db="EMBL/GenBank/DDBJ databases">
        <authorList>
            <person name="Rodrigo-Torres L."/>
            <person name="Arahal R. D."/>
            <person name="Lucena T."/>
        </authorList>
    </citation>
    <scope>NUCLEOTIDE SEQUENCE</scope>
    <source>
        <strain evidence="1">AS29M-1</strain>
    </source>
</reference>
<dbReference type="RefSeq" id="WP_258542342.1">
    <property type="nucleotide sequence ID" value="NZ_OU015584.1"/>
</dbReference>
<dbReference type="Proteomes" id="UP000683507">
    <property type="component" value="Chromosome"/>
</dbReference>
<dbReference type="InterPro" id="IPR029024">
    <property type="entry name" value="TerB-like"/>
</dbReference>
<keyword evidence="2" id="KW-1185">Reference proteome</keyword>
<dbReference type="Gene3D" id="1.10.3680.10">
    <property type="entry name" value="TerB-like"/>
    <property type="match status" value="1"/>
</dbReference>
<sequence>MSNITEHWNREDLYVYTLLYCANADFDESIYEEAEIKAKYPTANYAQIHKTFDEDNDAVRAERILSVAKAHKMNKEDFEDLMDFIPTVIKADGHVSPEEEMMLHGLHELLNSL</sequence>
<dbReference type="EMBL" id="OU015584">
    <property type="protein sequence ID" value="CAG5083213.1"/>
    <property type="molecule type" value="Genomic_DNA"/>
</dbReference>
<evidence type="ECO:0000313" key="1">
    <source>
        <dbReference type="EMBL" id="CAG5083213.1"/>
    </source>
</evidence>
<gene>
    <name evidence="1" type="ORF">CRYO30217_02124</name>
</gene>
<dbReference type="SUPFAM" id="SSF158682">
    <property type="entry name" value="TerB-like"/>
    <property type="match status" value="1"/>
</dbReference>
<proteinExistence type="predicted"/>
<dbReference type="KEGG" id="ptan:CRYO30217_02124"/>
<dbReference type="AlphaFoldDB" id="A0A916JN25"/>
<organism evidence="1 2">
    <name type="scientific">Parvicella tangerina</name>
    <dbReference type="NCBI Taxonomy" id="2829795"/>
    <lineage>
        <taxon>Bacteria</taxon>
        <taxon>Pseudomonadati</taxon>
        <taxon>Bacteroidota</taxon>
        <taxon>Flavobacteriia</taxon>
        <taxon>Flavobacteriales</taxon>
        <taxon>Parvicellaceae</taxon>
        <taxon>Parvicella</taxon>
    </lineage>
</organism>
<evidence type="ECO:0000313" key="2">
    <source>
        <dbReference type="Proteomes" id="UP000683507"/>
    </source>
</evidence>
<name>A0A916JN25_9FLAO</name>